<proteinExistence type="predicted"/>
<reference evidence="1" key="1">
    <citation type="journal article" date="2015" name="Nature">
        <title>Complex archaea that bridge the gap between prokaryotes and eukaryotes.</title>
        <authorList>
            <person name="Spang A."/>
            <person name="Saw J.H."/>
            <person name="Jorgensen S.L."/>
            <person name="Zaremba-Niedzwiedzka K."/>
            <person name="Martijn J."/>
            <person name="Lind A.E."/>
            <person name="van Eijk R."/>
            <person name="Schleper C."/>
            <person name="Guy L."/>
            <person name="Ettema T.J."/>
        </authorList>
    </citation>
    <scope>NUCLEOTIDE SEQUENCE</scope>
</reference>
<name>A0A0F9DFJ8_9ZZZZ</name>
<sequence>ALFGGGLYVWQAHAVQVDFTWDYDYSVDPACTATLTTDCVEGFELSDSGGVLATIPNPADPTGFVASISTTITKGPPYGPQTFSLVAVGRDGVGARIDSNPSTVSAVIRPGKPQNLRFP</sequence>
<gene>
    <name evidence="1" type="ORF">LCGC14_2284530</name>
</gene>
<feature type="non-terminal residue" evidence="1">
    <location>
        <position position="1"/>
    </location>
</feature>
<comment type="caution">
    <text evidence="1">The sequence shown here is derived from an EMBL/GenBank/DDBJ whole genome shotgun (WGS) entry which is preliminary data.</text>
</comment>
<dbReference type="EMBL" id="LAZR01031858">
    <property type="protein sequence ID" value="KKL52536.1"/>
    <property type="molecule type" value="Genomic_DNA"/>
</dbReference>
<accession>A0A0F9DFJ8</accession>
<protein>
    <submittedName>
        <fullName evidence="1">Uncharacterized protein</fullName>
    </submittedName>
</protein>
<evidence type="ECO:0000313" key="1">
    <source>
        <dbReference type="EMBL" id="KKL52536.1"/>
    </source>
</evidence>
<organism evidence="1">
    <name type="scientific">marine sediment metagenome</name>
    <dbReference type="NCBI Taxonomy" id="412755"/>
    <lineage>
        <taxon>unclassified sequences</taxon>
        <taxon>metagenomes</taxon>
        <taxon>ecological metagenomes</taxon>
    </lineage>
</organism>
<dbReference type="AlphaFoldDB" id="A0A0F9DFJ8"/>